<keyword evidence="3" id="KW-1003">Cell membrane</keyword>
<evidence type="ECO:0000313" key="9">
    <source>
        <dbReference type="EMBL" id="SNY22695.1"/>
    </source>
</evidence>
<sequence>MEVEVMEANNEVIFRDRLREKVSQNRDGIYRILRFVSIVAFFIIWQLISSTNQSIELFNPILLPSPVMVIQTAYHMYLKGVLAKHLIVSLIRIIIGFGLGTVVAVFMGVILSHFQILEALIQPVLNLIGPIPAFAFLPLFIVWFGVGEFPKILLIAYATFFPILTYTVDGIKNINPVLIRSALSLGANQFQVFTKVIFKGALPNIFIGMKVSLALSFSALVIAEMMGADSGLGYIIVDARNWFRLSNMMLAAALIGIEYTVFFKLITLIERVLFKWKSDGLKDAVE</sequence>
<evidence type="ECO:0000256" key="3">
    <source>
        <dbReference type="ARBA" id="ARBA00022475"/>
    </source>
</evidence>
<evidence type="ECO:0000256" key="5">
    <source>
        <dbReference type="ARBA" id="ARBA00022989"/>
    </source>
</evidence>
<evidence type="ECO:0000256" key="6">
    <source>
        <dbReference type="ARBA" id="ARBA00023136"/>
    </source>
</evidence>
<reference evidence="10" key="1">
    <citation type="submission" date="2017-09" db="EMBL/GenBank/DDBJ databases">
        <authorList>
            <person name="Varghese N."/>
            <person name="Submissions S."/>
        </authorList>
    </citation>
    <scope>NUCLEOTIDE SEQUENCE [LARGE SCALE GENOMIC DNA]</scope>
    <source>
        <strain evidence="10">MSL47</strain>
    </source>
</reference>
<organism evidence="9 10">
    <name type="scientific">Orenia metallireducens</name>
    <dbReference type="NCBI Taxonomy" id="1413210"/>
    <lineage>
        <taxon>Bacteria</taxon>
        <taxon>Bacillati</taxon>
        <taxon>Bacillota</taxon>
        <taxon>Clostridia</taxon>
        <taxon>Halanaerobiales</taxon>
        <taxon>Halobacteroidaceae</taxon>
        <taxon>Orenia</taxon>
    </lineage>
</organism>
<evidence type="ECO:0000256" key="2">
    <source>
        <dbReference type="ARBA" id="ARBA00022448"/>
    </source>
</evidence>
<feature type="transmembrane region" description="Helical" evidence="7">
    <location>
        <begin position="205"/>
        <end position="228"/>
    </location>
</feature>
<dbReference type="Gene3D" id="1.10.3720.10">
    <property type="entry name" value="MetI-like"/>
    <property type="match status" value="1"/>
</dbReference>
<dbReference type="Pfam" id="PF00528">
    <property type="entry name" value="BPD_transp_1"/>
    <property type="match status" value="1"/>
</dbReference>
<gene>
    <name evidence="9" type="ORF">SAMN06265827_107104</name>
</gene>
<feature type="transmembrane region" description="Helical" evidence="7">
    <location>
        <begin position="248"/>
        <end position="269"/>
    </location>
</feature>
<dbReference type="InterPro" id="IPR035906">
    <property type="entry name" value="MetI-like_sf"/>
</dbReference>
<dbReference type="SUPFAM" id="SSF161098">
    <property type="entry name" value="MetI-like"/>
    <property type="match status" value="1"/>
</dbReference>
<comment type="similarity">
    <text evidence="7">Belongs to the binding-protein-dependent transport system permease family.</text>
</comment>
<evidence type="ECO:0000256" key="1">
    <source>
        <dbReference type="ARBA" id="ARBA00004651"/>
    </source>
</evidence>
<proteinExistence type="inferred from homology"/>
<protein>
    <submittedName>
        <fullName evidence="9">Sulfonate transport system permease protein</fullName>
    </submittedName>
</protein>
<dbReference type="Proteomes" id="UP000219573">
    <property type="component" value="Unassembled WGS sequence"/>
</dbReference>
<dbReference type="EMBL" id="OBDZ01000007">
    <property type="protein sequence ID" value="SNY22695.1"/>
    <property type="molecule type" value="Genomic_DNA"/>
</dbReference>
<feature type="transmembrane region" description="Helical" evidence="7">
    <location>
        <begin position="124"/>
        <end position="146"/>
    </location>
</feature>
<dbReference type="CDD" id="cd06261">
    <property type="entry name" value="TM_PBP2"/>
    <property type="match status" value="1"/>
</dbReference>
<dbReference type="RefSeq" id="WP_097017290.1">
    <property type="nucleotide sequence ID" value="NZ_OBDZ01000007.1"/>
</dbReference>
<keyword evidence="5 7" id="KW-1133">Transmembrane helix</keyword>
<dbReference type="OrthoDB" id="9804353at2"/>
<keyword evidence="2 7" id="KW-0813">Transport</keyword>
<feature type="transmembrane region" description="Helical" evidence="7">
    <location>
        <begin position="152"/>
        <end position="171"/>
    </location>
</feature>
<comment type="subcellular location">
    <subcellularLocation>
        <location evidence="1 7">Cell membrane</location>
        <topology evidence="1 7">Multi-pass membrane protein</topology>
    </subcellularLocation>
</comment>
<accession>A0A285GGW4</accession>
<dbReference type="AlphaFoldDB" id="A0A285GGW4"/>
<feature type="transmembrane region" description="Helical" evidence="7">
    <location>
        <begin position="28"/>
        <end position="45"/>
    </location>
</feature>
<name>A0A285GGW4_9FIRM</name>
<dbReference type="PANTHER" id="PTHR30151:SF0">
    <property type="entry name" value="ABC TRANSPORTER PERMEASE PROTEIN MJ0413-RELATED"/>
    <property type="match status" value="1"/>
</dbReference>
<dbReference type="PANTHER" id="PTHR30151">
    <property type="entry name" value="ALKANE SULFONATE ABC TRANSPORTER-RELATED, MEMBRANE SUBUNIT"/>
    <property type="match status" value="1"/>
</dbReference>
<dbReference type="GO" id="GO:0055085">
    <property type="term" value="P:transmembrane transport"/>
    <property type="evidence" value="ECO:0007669"/>
    <property type="project" value="InterPro"/>
</dbReference>
<evidence type="ECO:0000313" key="10">
    <source>
        <dbReference type="Proteomes" id="UP000219573"/>
    </source>
</evidence>
<feature type="transmembrane region" description="Helical" evidence="7">
    <location>
        <begin position="89"/>
        <end position="112"/>
    </location>
</feature>
<evidence type="ECO:0000256" key="4">
    <source>
        <dbReference type="ARBA" id="ARBA00022692"/>
    </source>
</evidence>
<dbReference type="GO" id="GO:0005886">
    <property type="term" value="C:plasma membrane"/>
    <property type="evidence" value="ECO:0007669"/>
    <property type="project" value="UniProtKB-SubCell"/>
</dbReference>
<feature type="domain" description="ABC transmembrane type-1" evidence="8">
    <location>
        <begin position="82"/>
        <end position="267"/>
    </location>
</feature>
<dbReference type="InterPro" id="IPR000515">
    <property type="entry name" value="MetI-like"/>
</dbReference>
<evidence type="ECO:0000256" key="7">
    <source>
        <dbReference type="RuleBase" id="RU363032"/>
    </source>
</evidence>
<evidence type="ECO:0000259" key="8">
    <source>
        <dbReference type="PROSITE" id="PS50928"/>
    </source>
</evidence>
<keyword evidence="10" id="KW-1185">Reference proteome</keyword>
<keyword evidence="6 7" id="KW-0472">Membrane</keyword>
<keyword evidence="4 7" id="KW-0812">Transmembrane</keyword>
<dbReference type="PROSITE" id="PS50928">
    <property type="entry name" value="ABC_TM1"/>
    <property type="match status" value="1"/>
</dbReference>